<organism evidence="1 2">
    <name type="scientific">Reticulomyxa filosa</name>
    <dbReference type="NCBI Taxonomy" id="46433"/>
    <lineage>
        <taxon>Eukaryota</taxon>
        <taxon>Sar</taxon>
        <taxon>Rhizaria</taxon>
        <taxon>Retaria</taxon>
        <taxon>Foraminifera</taxon>
        <taxon>Monothalamids</taxon>
        <taxon>Reticulomyxidae</taxon>
        <taxon>Reticulomyxa</taxon>
    </lineage>
</organism>
<evidence type="ECO:0000313" key="1">
    <source>
        <dbReference type="EMBL" id="ETO02192.1"/>
    </source>
</evidence>
<comment type="caution">
    <text evidence="1">The sequence shown here is derived from an EMBL/GenBank/DDBJ whole genome shotgun (WGS) entry which is preliminary data.</text>
</comment>
<evidence type="ECO:0000313" key="2">
    <source>
        <dbReference type="Proteomes" id="UP000023152"/>
    </source>
</evidence>
<keyword evidence="2" id="KW-1185">Reference proteome</keyword>
<dbReference type="AlphaFoldDB" id="X6LM08"/>
<dbReference type="Proteomes" id="UP000023152">
    <property type="component" value="Unassembled WGS sequence"/>
</dbReference>
<gene>
    <name evidence="1" type="ORF">RFI_35241</name>
</gene>
<accession>X6LM08</accession>
<protein>
    <submittedName>
        <fullName evidence="1">Uncharacterized protein</fullName>
    </submittedName>
</protein>
<name>X6LM08_RETFI</name>
<reference evidence="1 2" key="1">
    <citation type="journal article" date="2013" name="Curr. Biol.">
        <title>The Genome of the Foraminiferan Reticulomyxa filosa.</title>
        <authorList>
            <person name="Glockner G."/>
            <person name="Hulsmann N."/>
            <person name="Schleicher M."/>
            <person name="Noegel A.A."/>
            <person name="Eichinger L."/>
            <person name="Gallinger C."/>
            <person name="Pawlowski J."/>
            <person name="Sierra R."/>
            <person name="Euteneuer U."/>
            <person name="Pillet L."/>
            <person name="Moustafa A."/>
            <person name="Platzer M."/>
            <person name="Groth M."/>
            <person name="Szafranski K."/>
            <person name="Schliwa M."/>
        </authorList>
    </citation>
    <scope>NUCLEOTIDE SEQUENCE [LARGE SCALE GENOMIC DNA]</scope>
</reference>
<sequence length="213" mass="24489">MLLLDTDDDILSFLINPPVRMKQEQAESLFSVLRDGQECTCMEDVARLTEKDWEEVFNKVELKTATKGRLNDAIKDMSKKLSIPTPVDRTINKQAAFKKKKNRITEVVLVSKIVKRINSAYVTLKNNMQVAIHLNDEKWKHLEMQEGDEIECRYSINESSSVTIHDIQFPKICVIRKIFVLFETNKNVVGYDNKGGLLESWSYFNNGSGAKTR</sequence>
<dbReference type="EMBL" id="ASPP01036466">
    <property type="protein sequence ID" value="ETO02192.1"/>
    <property type="molecule type" value="Genomic_DNA"/>
</dbReference>
<proteinExistence type="predicted"/>